<name>A0A7S2D5T1_9STRA</name>
<feature type="domain" description="Translocon Sec61/SecY plug" evidence="12">
    <location>
        <begin position="39"/>
        <end position="73"/>
    </location>
</feature>
<feature type="transmembrane region" description="Helical" evidence="11">
    <location>
        <begin position="440"/>
        <end position="461"/>
    </location>
</feature>
<evidence type="ECO:0000256" key="5">
    <source>
        <dbReference type="ARBA" id="ARBA00022927"/>
    </source>
</evidence>
<keyword evidence="3 9" id="KW-0813">Transport</keyword>
<feature type="transmembrane region" description="Helical" evidence="11">
    <location>
        <begin position="117"/>
        <end position="137"/>
    </location>
</feature>
<dbReference type="FunFam" id="1.10.3370.10:FF:000009">
    <property type="entry name" value="Pretranslocation protein, alpha subunit, putative"/>
    <property type="match status" value="1"/>
</dbReference>
<feature type="transmembrane region" description="Helical" evidence="11">
    <location>
        <begin position="415"/>
        <end position="434"/>
    </location>
</feature>
<feature type="transmembrane region" description="Helical" evidence="11">
    <location>
        <begin position="143"/>
        <end position="164"/>
    </location>
</feature>
<evidence type="ECO:0000259" key="12">
    <source>
        <dbReference type="Pfam" id="PF10559"/>
    </source>
</evidence>
<keyword evidence="4 9" id="KW-0812">Transmembrane</keyword>
<evidence type="ECO:0000256" key="6">
    <source>
        <dbReference type="ARBA" id="ARBA00022989"/>
    </source>
</evidence>
<evidence type="ECO:0000256" key="3">
    <source>
        <dbReference type="ARBA" id="ARBA00022448"/>
    </source>
</evidence>
<dbReference type="GO" id="GO:0012505">
    <property type="term" value="C:endomembrane system"/>
    <property type="evidence" value="ECO:0007669"/>
    <property type="project" value="UniProtKB-SubCell"/>
</dbReference>
<dbReference type="EMBL" id="HBGT01029387">
    <property type="protein sequence ID" value="CAD9443359.1"/>
    <property type="molecule type" value="Transcribed_RNA"/>
</dbReference>
<feature type="transmembrane region" description="Helical" evidence="11">
    <location>
        <begin position="241"/>
        <end position="262"/>
    </location>
</feature>
<dbReference type="InterPro" id="IPR019561">
    <property type="entry name" value="Translocon_Sec61/SecY_plug_dom"/>
</dbReference>
<dbReference type="PANTHER" id="PTHR10906">
    <property type="entry name" value="SECY/SEC61-ALPHA FAMILY MEMBER"/>
    <property type="match status" value="1"/>
</dbReference>
<dbReference type="Pfam" id="PF10559">
    <property type="entry name" value="Plug_translocon"/>
    <property type="match status" value="1"/>
</dbReference>
<gene>
    <name evidence="13" type="ORF">FPAR1323_LOCUS15357</name>
</gene>
<dbReference type="PIRSF" id="PIRSF004557">
    <property type="entry name" value="SecY"/>
    <property type="match status" value="1"/>
</dbReference>
<keyword evidence="5 9" id="KW-0653">Protein transport</keyword>
<organism evidence="13">
    <name type="scientific">Florenciella parvula</name>
    <dbReference type="NCBI Taxonomy" id="236787"/>
    <lineage>
        <taxon>Eukaryota</taxon>
        <taxon>Sar</taxon>
        <taxon>Stramenopiles</taxon>
        <taxon>Ochrophyta</taxon>
        <taxon>Dictyochophyceae</taxon>
        <taxon>Florenciellales</taxon>
        <taxon>Florenciella</taxon>
    </lineage>
</organism>
<keyword evidence="7 9" id="KW-0811">Translocation</keyword>
<sequence>MPRLLPSLRPFLQALPEVEAPDRKIIYRERLLWTGVVMLIFLVCCNLPLYGVPVNKSPDPFYWMRVMLASNRGTLMELGIAPIVTSGITMQVLSGWGIITVQQSKDDRGLFSGAQKFFGIVLCFVQAFLYVVCGTYGPVSELGFALAFIIGLQLAVAGCVVIILDELMQKGYGIGSGISLFIAANACENVVWKSFAPVSIQTARGTEYEGAVIAFFHLLFTRSDKARALKEAFTRGNLPNLWNVIITVVVFGCIVFFQGWRVELPIKFQKYRGQQATYPIKLFYTGNMSIIMYTALVSNIAFFSQVLHARLPANLLTRLMGSWEEVLVSGKEGAQGVMIPTSGLAYYISPPRSLIELFTDPFHALFYIVFVLVTCALFSKTWIEVSGSAPRDVAKQLQNQQMVMKGHREAGMGSVLNRYIPIAAAFGGMAIGAICVFADFMGAIGGGTGLILAVTFVYQYYELLSKEQGGDSLDALMG</sequence>
<evidence type="ECO:0000313" key="13">
    <source>
        <dbReference type="EMBL" id="CAD9443359.1"/>
    </source>
</evidence>
<dbReference type="InterPro" id="IPR002208">
    <property type="entry name" value="SecY/SEC61-alpha"/>
</dbReference>
<reference evidence="13" key="1">
    <citation type="submission" date="2021-01" db="EMBL/GenBank/DDBJ databases">
        <authorList>
            <person name="Corre E."/>
            <person name="Pelletier E."/>
            <person name="Niang G."/>
            <person name="Scheremetjew M."/>
            <person name="Finn R."/>
            <person name="Kale V."/>
            <person name="Holt S."/>
            <person name="Cochrane G."/>
            <person name="Meng A."/>
            <person name="Brown T."/>
            <person name="Cohen L."/>
        </authorList>
    </citation>
    <scope>NUCLEOTIDE SEQUENCE</scope>
    <source>
        <strain evidence="13">RCC1693</strain>
    </source>
</reference>
<comment type="similarity">
    <text evidence="2 10">Belongs to the SecY/SEC61-alpha family.</text>
</comment>
<accession>A0A7S2D5T1</accession>
<dbReference type="NCBIfam" id="TIGR00967">
    <property type="entry name" value="3a0501s007"/>
    <property type="match status" value="1"/>
</dbReference>
<comment type="subcellular location">
    <subcellularLocation>
        <location evidence="1">Endomembrane system</location>
        <topology evidence="1">Multi-pass membrane protein</topology>
    </subcellularLocation>
    <subcellularLocation>
        <location evidence="9">Membrane</location>
        <topology evidence="9">Multi-pass membrane protein</topology>
    </subcellularLocation>
</comment>
<evidence type="ECO:0000256" key="10">
    <source>
        <dbReference type="RuleBase" id="RU004349"/>
    </source>
</evidence>
<dbReference type="PROSITE" id="PS00755">
    <property type="entry name" value="SECY_1"/>
    <property type="match status" value="1"/>
</dbReference>
<evidence type="ECO:0000256" key="4">
    <source>
        <dbReference type="ARBA" id="ARBA00022692"/>
    </source>
</evidence>
<feature type="transmembrane region" description="Helical" evidence="11">
    <location>
        <begin position="282"/>
        <end position="303"/>
    </location>
</feature>
<dbReference type="Gene3D" id="1.10.3370.10">
    <property type="entry name" value="SecY subunit domain"/>
    <property type="match status" value="1"/>
</dbReference>
<dbReference type="InterPro" id="IPR030659">
    <property type="entry name" value="SecY_CS"/>
</dbReference>
<protein>
    <recommendedName>
        <fullName evidence="12">Translocon Sec61/SecY plug domain-containing protein</fullName>
    </recommendedName>
</protein>
<dbReference type="NCBIfam" id="NF006341">
    <property type="entry name" value="PRK08568.1-5"/>
    <property type="match status" value="1"/>
</dbReference>
<keyword evidence="8 11" id="KW-0472">Membrane</keyword>
<proteinExistence type="inferred from homology"/>
<feature type="transmembrane region" description="Helical" evidence="11">
    <location>
        <begin position="364"/>
        <end position="383"/>
    </location>
</feature>
<evidence type="ECO:0000256" key="8">
    <source>
        <dbReference type="ARBA" id="ARBA00023136"/>
    </source>
</evidence>
<evidence type="ECO:0000256" key="7">
    <source>
        <dbReference type="ARBA" id="ARBA00023010"/>
    </source>
</evidence>
<feature type="transmembrane region" description="Helical" evidence="11">
    <location>
        <begin position="31"/>
        <end position="53"/>
    </location>
</feature>
<dbReference type="AlphaFoldDB" id="A0A7S2D5T1"/>
<evidence type="ECO:0000256" key="11">
    <source>
        <dbReference type="SAM" id="Phobius"/>
    </source>
</evidence>
<dbReference type="SUPFAM" id="SSF103491">
    <property type="entry name" value="Preprotein translocase SecY subunit"/>
    <property type="match status" value="1"/>
</dbReference>
<keyword evidence="6 11" id="KW-1133">Transmembrane helix</keyword>
<dbReference type="PROSITE" id="PS00756">
    <property type="entry name" value="SECY_2"/>
    <property type="match status" value="1"/>
</dbReference>
<dbReference type="GO" id="GO:0015031">
    <property type="term" value="P:protein transport"/>
    <property type="evidence" value="ECO:0007669"/>
    <property type="project" value="UniProtKB-KW"/>
</dbReference>
<dbReference type="Pfam" id="PF00344">
    <property type="entry name" value="SecY"/>
    <property type="match status" value="1"/>
</dbReference>
<evidence type="ECO:0000256" key="1">
    <source>
        <dbReference type="ARBA" id="ARBA00004127"/>
    </source>
</evidence>
<dbReference type="InterPro" id="IPR023201">
    <property type="entry name" value="SecY_dom_sf"/>
</dbReference>
<feature type="transmembrane region" description="Helical" evidence="11">
    <location>
        <begin position="73"/>
        <end position="96"/>
    </location>
</feature>
<evidence type="ECO:0000256" key="2">
    <source>
        <dbReference type="ARBA" id="ARBA00005751"/>
    </source>
</evidence>
<evidence type="ECO:0000256" key="9">
    <source>
        <dbReference type="RuleBase" id="RU003484"/>
    </source>
</evidence>
<dbReference type="GO" id="GO:0016020">
    <property type="term" value="C:membrane"/>
    <property type="evidence" value="ECO:0007669"/>
    <property type="project" value="UniProtKB-SubCell"/>
</dbReference>